<name>A0A4R2THJ2_9FIRM</name>
<feature type="signal peptide" evidence="1">
    <location>
        <begin position="1"/>
        <end position="22"/>
    </location>
</feature>
<keyword evidence="3" id="KW-1185">Reference proteome</keyword>
<keyword evidence="1" id="KW-0732">Signal</keyword>
<feature type="chain" id="PRO_5020858781" evidence="1">
    <location>
        <begin position="23"/>
        <end position="40"/>
    </location>
</feature>
<proteinExistence type="predicted"/>
<dbReference type="RefSeq" id="WP_330571405.1">
    <property type="nucleotide sequence ID" value="NZ_CP058648.1"/>
</dbReference>
<dbReference type="EMBL" id="SLYC01000011">
    <property type="protein sequence ID" value="TCQ03050.1"/>
    <property type="molecule type" value="Genomic_DNA"/>
</dbReference>
<evidence type="ECO:0000313" key="3">
    <source>
        <dbReference type="Proteomes" id="UP000295504"/>
    </source>
</evidence>
<gene>
    <name evidence="2" type="ORF">EDD79_101113</name>
</gene>
<organism evidence="2 3">
    <name type="scientific">Serpentinicella alkaliphila</name>
    <dbReference type="NCBI Taxonomy" id="1734049"/>
    <lineage>
        <taxon>Bacteria</taxon>
        <taxon>Bacillati</taxon>
        <taxon>Bacillota</taxon>
        <taxon>Clostridia</taxon>
        <taxon>Peptostreptococcales</taxon>
        <taxon>Natronincolaceae</taxon>
        <taxon>Serpentinicella</taxon>
    </lineage>
</organism>
<protein>
    <submittedName>
        <fullName evidence="2">Uncharacterized protein</fullName>
    </submittedName>
</protein>
<comment type="caution">
    <text evidence="2">The sequence shown here is derived from an EMBL/GenBank/DDBJ whole genome shotgun (WGS) entry which is preliminary data.</text>
</comment>
<evidence type="ECO:0000256" key="1">
    <source>
        <dbReference type="SAM" id="SignalP"/>
    </source>
</evidence>
<accession>A0A4R2THJ2</accession>
<evidence type="ECO:0000313" key="2">
    <source>
        <dbReference type="EMBL" id="TCQ03050.1"/>
    </source>
</evidence>
<dbReference type="AlphaFoldDB" id="A0A4R2THJ2"/>
<reference evidence="2 3" key="1">
    <citation type="submission" date="2019-03" db="EMBL/GenBank/DDBJ databases">
        <title>Genomic Encyclopedia of Type Strains, Phase IV (KMG-IV): sequencing the most valuable type-strain genomes for metagenomic binning, comparative biology and taxonomic classification.</title>
        <authorList>
            <person name="Goeker M."/>
        </authorList>
    </citation>
    <scope>NUCLEOTIDE SEQUENCE [LARGE SCALE GENOMIC DNA]</scope>
    <source>
        <strain evidence="2 3">DSM 100013</strain>
    </source>
</reference>
<dbReference type="Proteomes" id="UP000295504">
    <property type="component" value="Unassembled WGS sequence"/>
</dbReference>
<sequence length="40" mass="4444">MKRKALFITVLMILLSSATSYASDAQMNADKFGIWTLIPP</sequence>